<evidence type="ECO:0000313" key="2">
    <source>
        <dbReference type="Proteomes" id="UP000245647"/>
    </source>
</evidence>
<dbReference type="OrthoDB" id="9916554at2"/>
<gene>
    <name evidence="1" type="ORF">DDR33_21195</name>
</gene>
<organism evidence="1 2">
    <name type="scientific">Pararcticibacter amylolyticus</name>
    <dbReference type="NCBI Taxonomy" id="2173175"/>
    <lineage>
        <taxon>Bacteria</taxon>
        <taxon>Pseudomonadati</taxon>
        <taxon>Bacteroidota</taxon>
        <taxon>Sphingobacteriia</taxon>
        <taxon>Sphingobacteriales</taxon>
        <taxon>Sphingobacteriaceae</taxon>
        <taxon>Pararcticibacter</taxon>
    </lineage>
</organism>
<comment type="caution">
    <text evidence="1">The sequence shown here is derived from an EMBL/GenBank/DDBJ whole genome shotgun (WGS) entry which is preliminary data.</text>
</comment>
<protein>
    <submittedName>
        <fullName evidence="1">Uncharacterized protein</fullName>
    </submittedName>
</protein>
<evidence type="ECO:0000313" key="1">
    <source>
        <dbReference type="EMBL" id="PWG78599.1"/>
    </source>
</evidence>
<proteinExistence type="predicted"/>
<name>A0A2U2PBV1_9SPHI</name>
<sequence>MAFTSDEFRARLDELERENLDWFSKYPPLRENTVNSIHDHYYIYMSGAGHQIRFHADSLLPVELRNQIKDLFDEISGQNL</sequence>
<accession>A0A2U2PBV1</accession>
<dbReference type="EMBL" id="QEAS01000022">
    <property type="protein sequence ID" value="PWG78599.1"/>
    <property type="molecule type" value="Genomic_DNA"/>
</dbReference>
<dbReference type="Proteomes" id="UP000245647">
    <property type="component" value="Unassembled WGS sequence"/>
</dbReference>
<reference evidence="1 2" key="1">
    <citation type="submission" date="2018-04" db="EMBL/GenBank/DDBJ databases">
        <title>Pedobacter chongqingensis sp. nov., isolated from a rottenly hemp rope.</title>
        <authorList>
            <person name="Cai Y."/>
        </authorList>
    </citation>
    <scope>NUCLEOTIDE SEQUENCE [LARGE SCALE GENOMIC DNA]</scope>
    <source>
        <strain evidence="1 2">FJ4-8</strain>
    </source>
</reference>
<keyword evidence="2" id="KW-1185">Reference proteome</keyword>
<dbReference type="RefSeq" id="WP_109417810.1">
    <property type="nucleotide sequence ID" value="NZ_QEAS01000022.1"/>
</dbReference>
<dbReference type="AlphaFoldDB" id="A0A2U2PBV1"/>